<evidence type="ECO:0000313" key="11">
    <source>
        <dbReference type="Proteomes" id="UP001322138"/>
    </source>
</evidence>
<reference evidence="10 11" key="1">
    <citation type="journal article" date="2023" name="bioRxiv">
        <title>High-quality genome assemblies of four members of thePodospora anserinaspecies complex.</title>
        <authorList>
            <person name="Ament-Velasquez S.L."/>
            <person name="Vogan A.A."/>
            <person name="Wallerman O."/>
            <person name="Hartmann F."/>
            <person name="Gautier V."/>
            <person name="Silar P."/>
            <person name="Giraud T."/>
            <person name="Johannesson H."/>
        </authorList>
    </citation>
    <scope>NUCLEOTIDE SEQUENCE [LARGE SCALE GENOMIC DNA]</scope>
    <source>
        <strain evidence="10 11">CBS 112042</strain>
    </source>
</reference>
<feature type="transmembrane region" description="Helical" evidence="8">
    <location>
        <begin position="94"/>
        <end position="114"/>
    </location>
</feature>
<evidence type="ECO:0000256" key="3">
    <source>
        <dbReference type="ARBA" id="ARBA00022692"/>
    </source>
</evidence>
<dbReference type="Proteomes" id="UP001322138">
    <property type="component" value="Unassembled WGS sequence"/>
</dbReference>
<dbReference type="PANTHER" id="PTHR43341:SF1">
    <property type="entry name" value="GENERAL AMINO-ACID PERMEASE GAP1"/>
    <property type="match status" value="1"/>
</dbReference>
<feature type="transmembrane region" description="Helical" evidence="8">
    <location>
        <begin position="415"/>
        <end position="432"/>
    </location>
</feature>
<protein>
    <recommendedName>
        <fullName evidence="9">Amino acid permease/ SLC12A domain-containing protein</fullName>
    </recommendedName>
</protein>
<feature type="transmembrane region" description="Helical" evidence="8">
    <location>
        <begin position="273"/>
        <end position="293"/>
    </location>
</feature>
<keyword evidence="5 8" id="KW-1133">Transmembrane helix</keyword>
<feature type="domain" description="Amino acid permease/ SLC12A" evidence="9">
    <location>
        <begin position="91"/>
        <end position="554"/>
    </location>
</feature>
<feature type="transmembrane region" description="Helical" evidence="8">
    <location>
        <begin position="314"/>
        <end position="333"/>
    </location>
</feature>
<feature type="transmembrane region" description="Helical" evidence="8">
    <location>
        <begin position="200"/>
        <end position="219"/>
    </location>
</feature>
<accession>A0ABR0F5C3</accession>
<feature type="transmembrane region" description="Helical" evidence="8">
    <location>
        <begin position="368"/>
        <end position="388"/>
    </location>
</feature>
<comment type="caution">
    <text evidence="10">The sequence shown here is derived from an EMBL/GenBank/DDBJ whole genome shotgun (WGS) entry which is preliminary data.</text>
</comment>
<evidence type="ECO:0000256" key="1">
    <source>
        <dbReference type="ARBA" id="ARBA00004141"/>
    </source>
</evidence>
<keyword evidence="2" id="KW-0813">Transport</keyword>
<dbReference type="Pfam" id="PF00324">
    <property type="entry name" value="AA_permease"/>
    <property type="match status" value="1"/>
</dbReference>
<feature type="transmembrane region" description="Helical" evidence="8">
    <location>
        <begin position="12"/>
        <end position="30"/>
    </location>
</feature>
<keyword evidence="6 8" id="KW-0472">Membrane</keyword>
<sequence length="590" mass="63987">MHTNSPLSPSLSALLAFLAQAIYVTFFFVPRPPQQPRSSKARNDDMTTPDEAGTKVIAQDNASRSSSRDEEMGILTPVENNQLKKSLKNRHLQMIAMGGAIGAGLFIGSGAALSAGGPGSVLICYTLIGIMMLFTCQALAELSVVYPSNGAFFEHCLRFLDPTWGFAIGWGYALTWLIILPFELIAASITIQFWNDTINMGVWVTVFLVVLALIQIFGVRGYGEVECALSVIKIIACTGFIILGIVINTGAVGRQGYLGGEYWSDPGAFRNGFEGFASVFVIASFSFGGTELAGLAAAESENPEKSVPKACKQVFWRISFFYILNLFIMGLILPSDDPRLLGSEGANSKASPFVLAIQDAGIKVLPHIMNGVITIAVISVANSSSFGFTRTVQAMAQVGMAPTCLAKIDKQGRPVRCTIVLLLFALIAYVGLAPNDAGMKLFDWLLAVTGVTYFFIWGSICLAHIRFRKAMEVQGLSLDLVPYKPSGGVWGSWIALIFNGVCLAAAFYVCAKPKPGATAAETAEKFFKGYLAAPVMFVLWLGWKVKTGEWRLQTPLHAIDLKTDAKFRDPVNFEPEEKKPLRKRMLGALF</sequence>
<name>A0ABR0F5C3_9PEZI</name>
<feature type="transmembrane region" description="Helical" evidence="8">
    <location>
        <begin position="231"/>
        <end position="253"/>
    </location>
</feature>
<dbReference type="EMBL" id="JAFFGZ010000009">
    <property type="protein sequence ID" value="KAK4639106.1"/>
    <property type="molecule type" value="Genomic_DNA"/>
</dbReference>
<feature type="transmembrane region" description="Helical" evidence="8">
    <location>
        <begin position="529"/>
        <end position="545"/>
    </location>
</feature>
<evidence type="ECO:0000256" key="4">
    <source>
        <dbReference type="ARBA" id="ARBA00022970"/>
    </source>
</evidence>
<feature type="region of interest" description="Disordered" evidence="7">
    <location>
        <begin position="33"/>
        <end position="71"/>
    </location>
</feature>
<evidence type="ECO:0000256" key="7">
    <source>
        <dbReference type="SAM" id="MobiDB-lite"/>
    </source>
</evidence>
<evidence type="ECO:0000256" key="8">
    <source>
        <dbReference type="SAM" id="Phobius"/>
    </source>
</evidence>
<evidence type="ECO:0000256" key="6">
    <source>
        <dbReference type="ARBA" id="ARBA00023136"/>
    </source>
</evidence>
<keyword evidence="4" id="KW-0029">Amino-acid transport</keyword>
<organism evidence="10 11">
    <name type="scientific">Podospora bellae-mahoneyi</name>
    <dbReference type="NCBI Taxonomy" id="2093777"/>
    <lineage>
        <taxon>Eukaryota</taxon>
        <taxon>Fungi</taxon>
        <taxon>Dikarya</taxon>
        <taxon>Ascomycota</taxon>
        <taxon>Pezizomycotina</taxon>
        <taxon>Sordariomycetes</taxon>
        <taxon>Sordariomycetidae</taxon>
        <taxon>Sordariales</taxon>
        <taxon>Podosporaceae</taxon>
        <taxon>Podospora</taxon>
    </lineage>
</organism>
<dbReference type="Gene3D" id="1.20.1740.10">
    <property type="entry name" value="Amino acid/polyamine transporter I"/>
    <property type="match status" value="1"/>
</dbReference>
<comment type="subcellular location">
    <subcellularLocation>
        <location evidence="1">Membrane</location>
        <topology evidence="1">Multi-pass membrane protein</topology>
    </subcellularLocation>
</comment>
<dbReference type="PANTHER" id="PTHR43341">
    <property type="entry name" value="AMINO ACID PERMEASE"/>
    <property type="match status" value="1"/>
</dbReference>
<keyword evidence="11" id="KW-1185">Reference proteome</keyword>
<evidence type="ECO:0000259" key="9">
    <source>
        <dbReference type="Pfam" id="PF00324"/>
    </source>
</evidence>
<dbReference type="InterPro" id="IPR004840">
    <property type="entry name" value="Amino_acid_permease_CS"/>
</dbReference>
<evidence type="ECO:0000256" key="2">
    <source>
        <dbReference type="ARBA" id="ARBA00022448"/>
    </source>
</evidence>
<dbReference type="InterPro" id="IPR004841">
    <property type="entry name" value="AA-permease/SLC12A_dom"/>
</dbReference>
<evidence type="ECO:0000313" key="10">
    <source>
        <dbReference type="EMBL" id="KAK4639106.1"/>
    </source>
</evidence>
<dbReference type="InterPro" id="IPR050524">
    <property type="entry name" value="APC_YAT"/>
</dbReference>
<feature type="transmembrane region" description="Helical" evidence="8">
    <location>
        <begin position="167"/>
        <end position="194"/>
    </location>
</feature>
<feature type="transmembrane region" description="Helical" evidence="8">
    <location>
        <begin position="444"/>
        <end position="467"/>
    </location>
</feature>
<dbReference type="PIRSF" id="PIRSF006060">
    <property type="entry name" value="AA_transporter"/>
    <property type="match status" value="1"/>
</dbReference>
<feature type="transmembrane region" description="Helical" evidence="8">
    <location>
        <begin position="488"/>
        <end position="509"/>
    </location>
</feature>
<keyword evidence="3 8" id="KW-0812">Transmembrane</keyword>
<dbReference type="GeneID" id="87901562"/>
<dbReference type="PROSITE" id="PS00218">
    <property type="entry name" value="AMINO_ACID_PERMEASE_1"/>
    <property type="match status" value="1"/>
</dbReference>
<dbReference type="RefSeq" id="XP_062728082.1">
    <property type="nucleotide sequence ID" value="XM_062882080.1"/>
</dbReference>
<proteinExistence type="predicted"/>
<feature type="transmembrane region" description="Helical" evidence="8">
    <location>
        <begin position="120"/>
        <end position="146"/>
    </location>
</feature>
<gene>
    <name evidence="10" type="ORF">QC761_705110</name>
</gene>
<evidence type="ECO:0000256" key="5">
    <source>
        <dbReference type="ARBA" id="ARBA00022989"/>
    </source>
</evidence>